<dbReference type="InterPro" id="IPR023796">
    <property type="entry name" value="Serpin_dom"/>
</dbReference>
<keyword evidence="3" id="KW-1185">Reference proteome</keyword>
<dbReference type="GO" id="GO:0004867">
    <property type="term" value="F:serine-type endopeptidase inhibitor activity"/>
    <property type="evidence" value="ECO:0007669"/>
    <property type="project" value="UniProtKB-KW"/>
</dbReference>
<sequence>MIDELETEASAVTYGSRVGCAKPIIPKKVIHKEFHADRPFLYANVSRKQHVLFIGTVMNVDEANEAELKDRKDRIYDDYYGRD</sequence>
<dbReference type="SUPFAM" id="SSF56574">
    <property type="entry name" value="Serpins"/>
    <property type="match status" value="1"/>
</dbReference>
<evidence type="ECO:0000313" key="2">
    <source>
        <dbReference type="EMBL" id="KAI1692721.1"/>
    </source>
</evidence>
<dbReference type="EMBL" id="JAKKPZ010000725">
    <property type="protein sequence ID" value="KAI1692721.1"/>
    <property type="molecule type" value="Genomic_DNA"/>
</dbReference>
<protein>
    <submittedName>
        <fullName evidence="2">Serpin (Serine protease inhibitor) domain-containing protein</fullName>
    </submittedName>
</protein>
<dbReference type="InterPro" id="IPR036186">
    <property type="entry name" value="Serpin_sf"/>
</dbReference>
<dbReference type="AlphaFoldDB" id="A0AAD4MK80"/>
<reference evidence="2" key="1">
    <citation type="submission" date="2022-01" db="EMBL/GenBank/DDBJ databases">
        <title>Genome Sequence Resource for Two Populations of Ditylenchus destructor, the Migratory Endoparasitic Phytonematode.</title>
        <authorList>
            <person name="Zhang H."/>
            <person name="Lin R."/>
            <person name="Xie B."/>
        </authorList>
    </citation>
    <scope>NUCLEOTIDE SEQUENCE</scope>
    <source>
        <strain evidence="2">BazhouSP</strain>
    </source>
</reference>
<feature type="domain" description="Serpin" evidence="1">
    <location>
        <begin position="2"/>
        <end position="59"/>
    </location>
</feature>
<evidence type="ECO:0000313" key="3">
    <source>
        <dbReference type="Proteomes" id="UP001201812"/>
    </source>
</evidence>
<name>A0AAD4MK80_9BILA</name>
<evidence type="ECO:0000259" key="1">
    <source>
        <dbReference type="Pfam" id="PF00079"/>
    </source>
</evidence>
<comment type="caution">
    <text evidence="2">The sequence shown here is derived from an EMBL/GenBank/DDBJ whole genome shotgun (WGS) entry which is preliminary data.</text>
</comment>
<keyword evidence="2" id="KW-0646">Protease inhibitor</keyword>
<keyword evidence="2" id="KW-0722">Serine protease inhibitor</keyword>
<dbReference type="Gene3D" id="2.30.39.10">
    <property type="entry name" value="Alpha-1-antitrypsin, domain 1"/>
    <property type="match status" value="1"/>
</dbReference>
<dbReference type="InterPro" id="IPR042185">
    <property type="entry name" value="Serpin_sf_2"/>
</dbReference>
<organism evidence="2 3">
    <name type="scientific">Ditylenchus destructor</name>
    <dbReference type="NCBI Taxonomy" id="166010"/>
    <lineage>
        <taxon>Eukaryota</taxon>
        <taxon>Metazoa</taxon>
        <taxon>Ecdysozoa</taxon>
        <taxon>Nematoda</taxon>
        <taxon>Chromadorea</taxon>
        <taxon>Rhabditida</taxon>
        <taxon>Tylenchina</taxon>
        <taxon>Tylenchomorpha</taxon>
        <taxon>Sphaerularioidea</taxon>
        <taxon>Anguinidae</taxon>
        <taxon>Anguininae</taxon>
        <taxon>Ditylenchus</taxon>
    </lineage>
</organism>
<accession>A0AAD4MK80</accession>
<dbReference type="Pfam" id="PF00079">
    <property type="entry name" value="Serpin"/>
    <property type="match status" value="1"/>
</dbReference>
<dbReference type="Proteomes" id="UP001201812">
    <property type="component" value="Unassembled WGS sequence"/>
</dbReference>
<gene>
    <name evidence="2" type="ORF">DdX_21099</name>
</gene>
<proteinExistence type="predicted"/>